<sequence length="502" mass="60139">MEFSREKVTSNFKKEEMVKTQSEPLWENSTPIKIIKPQKRSKQPRQSKQKRKSIKKRKQKLNFDNSKDLRNLIENFQTQFLDQKTQITKLYSYCVEYFKTTSWEIETENISYLEKIEIPKCLLSYPSQNAMESFFQQISIHDIEDFIPMALRAIVKHDAQGYMNLNSEVGTRIFLQILTSSRPEIFEKQHFQQIFQHITSENRINLQLVQNINWTLGSILRKNPEICLQIWCRELFPLTQNIQTQRKVLLEIWQFLQIILEFYTEKHKKTPYLIETISPQILVQYLIANFRSLEYQKKEIKNKNNIREKINEEIQKTFPLIVESSIFLTKKSPHKYFIPLLLLSDKEKSKPREQIYDLLCESFENDELCSEQLLLCYPFLLESINQFVTYTFSKIDPQRLSKQEQRLSLLSRNFLNTNNLILSRKFKFPKTIPQEFQEHHNVCSNYDTLNYDSLHSLNERFKIYLEEDKKFSKTLKNFLIIFAILAALFILFIKLIHSSKKK</sequence>
<comment type="caution">
    <text evidence="3">The sequence shown here is derived from an EMBL/GenBank/DDBJ whole genome shotgun (WGS) entry which is preliminary data.</text>
</comment>
<keyword evidence="2" id="KW-0472">Membrane</keyword>
<evidence type="ECO:0000313" key="3">
    <source>
        <dbReference type="EMBL" id="KAJ5075565.1"/>
    </source>
</evidence>
<dbReference type="EMBL" id="JAPDFW010000064">
    <property type="protein sequence ID" value="KAJ5075565.1"/>
    <property type="molecule type" value="Genomic_DNA"/>
</dbReference>
<gene>
    <name evidence="3" type="ORF">M0811_07135</name>
</gene>
<reference evidence="3" key="1">
    <citation type="submission" date="2022-10" db="EMBL/GenBank/DDBJ databases">
        <title>Novel sulphate-reducing endosymbionts in the free-living metamonad Anaeramoeba.</title>
        <authorList>
            <person name="Jerlstrom-Hultqvist J."/>
            <person name="Cepicka I."/>
            <person name="Gallot-Lavallee L."/>
            <person name="Salas-Leiva D."/>
            <person name="Curtis B.A."/>
            <person name="Zahonova K."/>
            <person name="Pipaliya S."/>
            <person name="Dacks J."/>
            <person name="Roger A.J."/>
        </authorList>
    </citation>
    <scope>NUCLEOTIDE SEQUENCE</scope>
    <source>
        <strain evidence="3">BMAN</strain>
    </source>
</reference>
<organism evidence="3 4">
    <name type="scientific">Anaeramoeba ignava</name>
    <name type="common">Anaerobic marine amoeba</name>
    <dbReference type="NCBI Taxonomy" id="1746090"/>
    <lineage>
        <taxon>Eukaryota</taxon>
        <taxon>Metamonada</taxon>
        <taxon>Anaeramoebidae</taxon>
        <taxon>Anaeramoeba</taxon>
    </lineage>
</organism>
<dbReference type="Proteomes" id="UP001149090">
    <property type="component" value="Unassembled WGS sequence"/>
</dbReference>
<feature type="compositionally biased region" description="Polar residues" evidence="1">
    <location>
        <begin position="19"/>
        <end position="31"/>
    </location>
</feature>
<proteinExistence type="predicted"/>
<feature type="region of interest" description="Disordered" evidence="1">
    <location>
        <begin position="1"/>
        <end position="58"/>
    </location>
</feature>
<accession>A0A9Q0LN38</accession>
<evidence type="ECO:0000313" key="4">
    <source>
        <dbReference type="Proteomes" id="UP001149090"/>
    </source>
</evidence>
<keyword evidence="4" id="KW-1185">Reference proteome</keyword>
<evidence type="ECO:0000256" key="1">
    <source>
        <dbReference type="SAM" id="MobiDB-lite"/>
    </source>
</evidence>
<feature type="compositionally biased region" description="Basic residues" evidence="1">
    <location>
        <begin position="36"/>
        <end position="58"/>
    </location>
</feature>
<feature type="compositionally biased region" description="Basic and acidic residues" evidence="1">
    <location>
        <begin position="1"/>
        <end position="18"/>
    </location>
</feature>
<keyword evidence="2" id="KW-1133">Transmembrane helix</keyword>
<feature type="transmembrane region" description="Helical" evidence="2">
    <location>
        <begin position="478"/>
        <end position="496"/>
    </location>
</feature>
<name>A0A9Q0LN38_ANAIG</name>
<evidence type="ECO:0000256" key="2">
    <source>
        <dbReference type="SAM" id="Phobius"/>
    </source>
</evidence>
<dbReference type="AlphaFoldDB" id="A0A9Q0LN38"/>
<protein>
    <submittedName>
        <fullName evidence="3">Transmembrane protein</fullName>
    </submittedName>
</protein>
<keyword evidence="2 3" id="KW-0812">Transmembrane</keyword>